<reference evidence="2 3" key="1">
    <citation type="submission" date="2020-08" db="EMBL/GenBank/DDBJ databases">
        <authorList>
            <person name="Criscuolo A."/>
        </authorList>
    </citation>
    <scope>NUCLEOTIDE SEQUENCE [LARGE SCALE GENOMIC DNA]</scope>
    <source>
        <strain evidence="2">CIP111764</strain>
    </source>
</reference>
<dbReference type="InterPro" id="IPR036237">
    <property type="entry name" value="Xyl_isomerase-like_sf"/>
</dbReference>
<comment type="caution">
    <text evidence="2">The sequence shown here is derived from an EMBL/GenBank/DDBJ whole genome shotgun (WGS) entry which is preliminary data.</text>
</comment>
<sequence length="288" mass="31870">MRLRIFKTLWGHAGSIEQAALQALEAGFDGLEAPAPGNAAARAAFAEVLASHDLDYIAEICTAGSYVPERHATPAAHLADLERKLVGALELSPRFCNLMAGCDAWPLAVQLEFFAAALEIGDRHGVQLSFETHRSRSLFNPWVTAELVRQLPDLRLTADISHWVVVSERLLDDDWGLLLAIAERVHHIHGRIGYPQGPQVPHPAAPEYAGCLAFHQRFWEAVWASQRRRGYALSTLTPEFGPDGYLHTLPFTDQPVADLWQINRWVADTERAHFQRCAATPHLASGAL</sequence>
<dbReference type="Gene3D" id="3.20.20.150">
    <property type="entry name" value="Divalent-metal-dependent TIM barrel enzymes"/>
    <property type="match status" value="1"/>
</dbReference>
<dbReference type="AlphaFoldDB" id="A0A7U7EJP9"/>
<evidence type="ECO:0000259" key="1">
    <source>
        <dbReference type="Pfam" id="PF01261"/>
    </source>
</evidence>
<dbReference type="InterPro" id="IPR013022">
    <property type="entry name" value="Xyl_isomerase-like_TIM-brl"/>
</dbReference>
<dbReference type="SUPFAM" id="SSF51658">
    <property type="entry name" value="Xylose isomerase-like"/>
    <property type="match status" value="1"/>
</dbReference>
<dbReference type="Pfam" id="PF01261">
    <property type="entry name" value="AP_endonuc_2"/>
    <property type="match status" value="1"/>
</dbReference>
<dbReference type="EMBL" id="CAJFCI010000017">
    <property type="protein sequence ID" value="CAD5106264.1"/>
    <property type="molecule type" value="Genomic_DNA"/>
</dbReference>
<evidence type="ECO:0000313" key="3">
    <source>
        <dbReference type="Proteomes" id="UP000583387"/>
    </source>
</evidence>
<proteinExistence type="predicted"/>
<keyword evidence="3" id="KW-1185">Reference proteome</keyword>
<name>A0A7U7EJP9_9GAMM</name>
<evidence type="ECO:0000313" key="2">
    <source>
        <dbReference type="EMBL" id="CAD5106264.1"/>
    </source>
</evidence>
<gene>
    <name evidence="2" type="ORF">PSEWESI4_00524</name>
</gene>
<organism evidence="2 3">
    <name type="scientific">Zestomonas carbonaria</name>
    <dbReference type="NCBI Taxonomy" id="2762745"/>
    <lineage>
        <taxon>Bacteria</taxon>
        <taxon>Pseudomonadati</taxon>
        <taxon>Pseudomonadota</taxon>
        <taxon>Gammaproteobacteria</taxon>
        <taxon>Pseudomonadales</taxon>
        <taxon>Pseudomonadaceae</taxon>
        <taxon>Zestomonas</taxon>
    </lineage>
</organism>
<protein>
    <recommendedName>
        <fullName evidence="1">Xylose isomerase-like TIM barrel domain-containing protein</fullName>
    </recommendedName>
</protein>
<dbReference type="RefSeq" id="WP_187669632.1">
    <property type="nucleotide sequence ID" value="NZ_CAJFCI010000017.1"/>
</dbReference>
<feature type="domain" description="Xylose isomerase-like TIM barrel" evidence="1">
    <location>
        <begin position="22"/>
        <end position="189"/>
    </location>
</feature>
<dbReference type="Proteomes" id="UP000583387">
    <property type="component" value="Unassembled WGS sequence"/>
</dbReference>
<accession>A0A7U7EJP9</accession>